<feature type="region of interest" description="Disordered" evidence="1">
    <location>
        <begin position="1"/>
        <end position="38"/>
    </location>
</feature>
<reference evidence="2 3" key="1">
    <citation type="journal article" date="2021" name="Elife">
        <title>Chloroplast acquisition without the gene transfer in kleptoplastic sea slugs, Plakobranchus ocellatus.</title>
        <authorList>
            <person name="Maeda T."/>
            <person name="Takahashi S."/>
            <person name="Yoshida T."/>
            <person name="Shimamura S."/>
            <person name="Takaki Y."/>
            <person name="Nagai Y."/>
            <person name="Toyoda A."/>
            <person name="Suzuki Y."/>
            <person name="Arimoto A."/>
            <person name="Ishii H."/>
            <person name="Satoh N."/>
            <person name="Nishiyama T."/>
            <person name="Hasebe M."/>
            <person name="Maruyama T."/>
            <person name="Minagawa J."/>
            <person name="Obokata J."/>
            <person name="Shigenobu S."/>
        </authorList>
    </citation>
    <scope>NUCLEOTIDE SEQUENCE [LARGE SCALE GENOMIC DNA]</scope>
</reference>
<comment type="caution">
    <text evidence="2">The sequence shown here is derived from an EMBL/GenBank/DDBJ whole genome shotgun (WGS) entry which is preliminary data.</text>
</comment>
<accession>A0AAV4DLX2</accession>
<organism evidence="2 3">
    <name type="scientific">Plakobranchus ocellatus</name>
    <dbReference type="NCBI Taxonomy" id="259542"/>
    <lineage>
        <taxon>Eukaryota</taxon>
        <taxon>Metazoa</taxon>
        <taxon>Spiralia</taxon>
        <taxon>Lophotrochozoa</taxon>
        <taxon>Mollusca</taxon>
        <taxon>Gastropoda</taxon>
        <taxon>Heterobranchia</taxon>
        <taxon>Euthyneura</taxon>
        <taxon>Panpulmonata</taxon>
        <taxon>Sacoglossa</taxon>
        <taxon>Placobranchoidea</taxon>
        <taxon>Plakobranchidae</taxon>
        <taxon>Plakobranchus</taxon>
    </lineage>
</organism>
<evidence type="ECO:0000313" key="2">
    <source>
        <dbReference type="EMBL" id="GFO44999.1"/>
    </source>
</evidence>
<proteinExistence type="predicted"/>
<evidence type="ECO:0000256" key="1">
    <source>
        <dbReference type="SAM" id="MobiDB-lite"/>
    </source>
</evidence>
<dbReference type="EMBL" id="BLXT01007988">
    <property type="protein sequence ID" value="GFO44999.1"/>
    <property type="molecule type" value="Genomic_DNA"/>
</dbReference>
<dbReference type="Proteomes" id="UP000735302">
    <property type="component" value="Unassembled WGS sequence"/>
</dbReference>
<dbReference type="AlphaFoldDB" id="A0AAV4DLX2"/>
<gene>
    <name evidence="2" type="ORF">PoB_007150400</name>
</gene>
<evidence type="ECO:0000313" key="3">
    <source>
        <dbReference type="Proteomes" id="UP000735302"/>
    </source>
</evidence>
<name>A0AAV4DLX2_9GAST</name>
<keyword evidence="3" id="KW-1185">Reference proteome</keyword>
<protein>
    <submittedName>
        <fullName evidence="2">Uncharacterized protein</fullName>
    </submittedName>
</protein>
<sequence>MFGKPPGTTGDVQSRTEAGGNGRKGSHKPIAWQPCRKGSHKPIAWQHAGKVLHAQEQFPYCKIHIQVSGQPQVSTDTSFSTLPSRKIQI</sequence>